<organism evidence="2 3">
    <name type="scientific">Paratrimastix pyriformis</name>
    <dbReference type="NCBI Taxonomy" id="342808"/>
    <lineage>
        <taxon>Eukaryota</taxon>
        <taxon>Metamonada</taxon>
        <taxon>Preaxostyla</taxon>
        <taxon>Paratrimastigidae</taxon>
        <taxon>Paratrimastix</taxon>
    </lineage>
</organism>
<gene>
    <name evidence="2" type="ORF">PAPYR_12779</name>
</gene>
<sequence>MSQRVFSVKLSGVDITPGSLPCSRAFLPFSDELYRLESVQDPEDAIAWCEGTLASTPGWAEAPHVAINWFVSCGGDARCAPAFDGDSRRLREHWEALLPAFAADDERVDIGGDEPLTEQPQPAPLSPAPPPPIPPKERPCADRPDRAPPDAGPPDRAQGQGNRCSSRGEVKNKPKPKKDGPEANKKAPVAPTKPKKDAAPVPPPPARRRKPGHHEANKEASEASEAEDQAAEKDARRVTGAPSTRPRGDQLLVGRGRPSPEPKAKAERKRAVPTRLSSPRRPGN</sequence>
<dbReference type="EMBL" id="JAPMOS010000355">
    <property type="protein sequence ID" value="KAJ4452905.1"/>
    <property type="molecule type" value="Genomic_DNA"/>
</dbReference>
<keyword evidence="3" id="KW-1185">Reference proteome</keyword>
<evidence type="ECO:0000256" key="1">
    <source>
        <dbReference type="SAM" id="MobiDB-lite"/>
    </source>
</evidence>
<feature type="region of interest" description="Disordered" evidence="1">
    <location>
        <begin position="110"/>
        <end position="284"/>
    </location>
</feature>
<accession>A0ABQ8U1C0</accession>
<name>A0ABQ8U1C0_9EUKA</name>
<feature type="compositionally biased region" description="Pro residues" evidence="1">
    <location>
        <begin position="121"/>
        <end position="134"/>
    </location>
</feature>
<evidence type="ECO:0000313" key="2">
    <source>
        <dbReference type="EMBL" id="KAJ4452905.1"/>
    </source>
</evidence>
<evidence type="ECO:0000313" key="3">
    <source>
        <dbReference type="Proteomes" id="UP001141327"/>
    </source>
</evidence>
<feature type="compositionally biased region" description="Basic and acidic residues" evidence="1">
    <location>
        <begin position="166"/>
        <end position="185"/>
    </location>
</feature>
<protein>
    <submittedName>
        <fullName evidence="2">Uncharacterized protein</fullName>
    </submittedName>
</protein>
<comment type="caution">
    <text evidence="2">The sequence shown here is derived from an EMBL/GenBank/DDBJ whole genome shotgun (WGS) entry which is preliminary data.</text>
</comment>
<reference evidence="2" key="1">
    <citation type="journal article" date="2022" name="bioRxiv">
        <title>Genomics of Preaxostyla Flagellates Illuminates Evolutionary Transitions and the Path Towards Mitochondrial Loss.</title>
        <authorList>
            <person name="Novak L.V.F."/>
            <person name="Treitli S.C."/>
            <person name="Pyrih J."/>
            <person name="Halakuc P."/>
            <person name="Pipaliya S.V."/>
            <person name="Vacek V."/>
            <person name="Brzon O."/>
            <person name="Soukal P."/>
            <person name="Eme L."/>
            <person name="Dacks J.B."/>
            <person name="Karnkowska A."/>
            <person name="Elias M."/>
            <person name="Hampl V."/>
        </authorList>
    </citation>
    <scope>NUCLEOTIDE SEQUENCE</scope>
    <source>
        <strain evidence="2">RCP-MX</strain>
    </source>
</reference>
<feature type="compositionally biased region" description="Basic and acidic residues" evidence="1">
    <location>
        <begin position="135"/>
        <end position="148"/>
    </location>
</feature>
<dbReference type="Proteomes" id="UP001141327">
    <property type="component" value="Unassembled WGS sequence"/>
</dbReference>
<proteinExistence type="predicted"/>